<evidence type="ECO:0008006" key="5">
    <source>
        <dbReference type="Google" id="ProtNLM"/>
    </source>
</evidence>
<protein>
    <recommendedName>
        <fullName evidence="5">GH26 domain-containing protein</fullName>
    </recommendedName>
</protein>
<keyword evidence="2" id="KW-0732">Signal</keyword>
<evidence type="ECO:0000313" key="4">
    <source>
        <dbReference type="Proteomes" id="UP001596174"/>
    </source>
</evidence>
<gene>
    <name evidence="3" type="ORF">ACFP3V_28640</name>
</gene>
<dbReference type="Proteomes" id="UP001596174">
    <property type="component" value="Unassembled WGS sequence"/>
</dbReference>
<organism evidence="3 4">
    <name type="scientific">Streptacidiphilus monticola</name>
    <dbReference type="NCBI Taxonomy" id="2161674"/>
    <lineage>
        <taxon>Bacteria</taxon>
        <taxon>Bacillati</taxon>
        <taxon>Actinomycetota</taxon>
        <taxon>Actinomycetes</taxon>
        <taxon>Kitasatosporales</taxon>
        <taxon>Streptomycetaceae</taxon>
        <taxon>Streptacidiphilus</taxon>
    </lineage>
</organism>
<feature type="chain" id="PRO_5046242688" description="GH26 domain-containing protein" evidence="2">
    <location>
        <begin position="27"/>
        <end position="351"/>
    </location>
</feature>
<dbReference type="InterPro" id="IPR017853">
    <property type="entry name" value="GH"/>
</dbReference>
<feature type="region of interest" description="Disordered" evidence="1">
    <location>
        <begin position="301"/>
        <end position="351"/>
    </location>
</feature>
<keyword evidence="4" id="KW-1185">Reference proteome</keyword>
<evidence type="ECO:0000256" key="1">
    <source>
        <dbReference type="SAM" id="MobiDB-lite"/>
    </source>
</evidence>
<comment type="caution">
    <text evidence="3">The sequence shown here is derived from an EMBL/GenBank/DDBJ whole genome shotgun (WGS) entry which is preliminary data.</text>
</comment>
<sequence length="351" mass="37418">MPSRVVAGRMVVTAVAAAAVAIAVPAAVSEPGGNAGSAPTQSSTAAPWGRTLHEASNDNFAADHSFAPGALGFDLAEVTSPADLGHLPPGVKALVWLGRCDGATPAFADTVRPYLHSPKVFGYYLLDEPDPNGRWKRMCPAAHLAAESDYLHRHDPGRKTFFLMMNLGMAARPDYTNRGDSYTPGNTHIDLVGIDPYPCRSELHGCDLSQIPTFVRAATSIGWPLSALVPVYQAFGGGRWRDDEGAPWLLPTPDQAASMLTLWQRLVPHPAFDQVYSWGSQRDDVALSAAPAALQAVFAQHNAQGHDSKDRAAAAGARSGPGSGAQWAWAPTTPAARSTRRRSVRSRRSVR</sequence>
<feature type="compositionally biased region" description="Basic residues" evidence="1">
    <location>
        <begin position="338"/>
        <end position="351"/>
    </location>
</feature>
<accession>A0ABW1G8W6</accession>
<dbReference type="RefSeq" id="WP_380589632.1">
    <property type="nucleotide sequence ID" value="NZ_JBHSQJ010000147.1"/>
</dbReference>
<evidence type="ECO:0000256" key="2">
    <source>
        <dbReference type="SAM" id="SignalP"/>
    </source>
</evidence>
<name>A0ABW1G8W6_9ACTN</name>
<feature type="signal peptide" evidence="2">
    <location>
        <begin position="1"/>
        <end position="26"/>
    </location>
</feature>
<evidence type="ECO:0000313" key="3">
    <source>
        <dbReference type="EMBL" id="MFC5911161.1"/>
    </source>
</evidence>
<dbReference type="EMBL" id="JBHSQJ010000147">
    <property type="protein sequence ID" value="MFC5911161.1"/>
    <property type="molecule type" value="Genomic_DNA"/>
</dbReference>
<proteinExistence type="predicted"/>
<reference evidence="4" key="1">
    <citation type="journal article" date="2019" name="Int. J. Syst. Evol. Microbiol.">
        <title>The Global Catalogue of Microorganisms (GCM) 10K type strain sequencing project: providing services to taxonomists for standard genome sequencing and annotation.</title>
        <authorList>
            <consortium name="The Broad Institute Genomics Platform"/>
            <consortium name="The Broad Institute Genome Sequencing Center for Infectious Disease"/>
            <person name="Wu L."/>
            <person name="Ma J."/>
        </authorList>
    </citation>
    <scope>NUCLEOTIDE SEQUENCE [LARGE SCALE GENOMIC DNA]</scope>
    <source>
        <strain evidence="4">JCM 4816</strain>
    </source>
</reference>
<dbReference type="SUPFAM" id="SSF51445">
    <property type="entry name" value="(Trans)glycosidases"/>
    <property type="match status" value="1"/>
</dbReference>